<evidence type="ECO:0000256" key="1">
    <source>
        <dbReference type="SAM" id="MobiDB-lite"/>
    </source>
</evidence>
<dbReference type="Proteomes" id="UP001324427">
    <property type="component" value="Unassembled WGS sequence"/>
</dbReference>
<protein>
    <submittedName>
        <fullName evidence="2">Uncharacterized protein</fullName>
    </submittedName>
</protein>
<dbReference type="AlphaFoldDB" id="A0AAV9JZN1"/>
<gene>
    <name evidence="2" type="ORF">LTR36_000145</name>
</gene>
<feature type="region of interest" description="Disordered" evidence="1">
    <location>
        <begin position="89"/>
        <end position="112"/>
    </location>
</feature>
<dbReference type="EMBL" id="JAVFHQ010000001">
    <property type="protein sequence ID" value="KAK4550566.1"/>
    <property type="molecule type" value="Genomic_DNA"/>
</dbReference>
<evidence type="ECO:0000313" key="3">
    <source>
        <dbReference type="Proteomes" id="UP001324427"/>
    </source>
</evidence>
<comment type="caution">
    <text evidence="2">The sequence shown here is derived from an EMBL/GenBank/DDBJ whole genome shotgun (WGS) entry which is preliminary data.</text>
</comment>
<keyword evidence="3" id="KW-1185">Reference proteome</keyword>
<proteinExistence type="predicted"/>
<evidence type="ECO:0000313" key="2">
    <source>
        <dbReference type="EMBL" id="KAK4550566.1"/>
    </source>
</evidence>
<accession>A0AAV9JZN1</accession>
<organism evidence="2 3">
    <name type="scientific">Oleoguttula mirabilis</name>
    <dbReference type="NCBI Taxonomy" id="1507867"/>
    <lineage>
        <taxon>Eukaryota</taxon>
        <taxon>Fungi</taxon>
        <taxon>Dikarya</taxon>
        <taxon>Ascomycota</taxon>
        <taxon>Pezizomycotina</taxon>
        <taxon>Dothideomycetes</taxon>
        <taxon>Dothideomycetidae</taxon>
        <taxon>Mycosphaerellales</taxon>
        <taxon>Teratosphaeriaceae</taxon>
        <taxon>Oleoguttula</taxon>
    </lineage>
</organism>
<reference evidence="2 3" key="1">
    <citation type="submission" date="2021-11" db="EMBL/GenBank/DDBJ databases">
        <title>Black yeast isolated from Biological Soil Crust.</title>
        <authorList>
            <person name="Kurbessoian T."/>
        </authorList>
    </citation>
    <scope>NUCLEOTIDE SEQUENCE [LARGE SCALE GENOMIC DNA]</scope>
    <source>
        <strain evidence="2 3">CCFEE 5522</strain>
    </source>
</reference>
<name>A0AAV9JZN1_9PEZI</name>
<sequence length="347" mass="37828">MHSARARKHKFGTDINRYLGVEIPEDRIIVPPLQLPQSRPAAQRNQSSNFSFRDSLVGTLDDRLLGRTDHVQAKMFSTANSVNHMANRQPGSVRRWRNMSSASAGPSTPLRERTNTIKTSSAASANNTTFLPELNSTPPMPTFQKPAIPSPRVTDGGAENVTPNRAYGSGRREALPPIADPGHLLGNPGARVGPALVDRVEETPPLPGGWAQQHDRAICVLDARNYSLATIVAKIRRTFTELNGILTAGMIDKRLRQLDQDVEIDYWRVGLQGTKNAVTASASRMDSGAMLTESMANRVQEPTLKSTMSGSLTKMLPETVSLSTEPSQVNVTSHFGTGYRTQTTHAL</sequence>